<dbReference type="Proteomes" id="UP000304148">
    <property type="component" value="Chromosome"/>
</dbReference>
<organism evidence="2 3">
    <name type="scientific">Paenibacillus alvei</name>
    <name type="common">Bacillus alvei</name>
    <dbReference type="NCBI Taxonomy" id="44250"/>
    <lineage>
        <taxon>Bacteria</taxon>
        <taxon>Bacillati</taxon>
        <taxon>Bacillota</taxon>
        <taxon>Bacilli</taxon>
        <taxon>Bacillales</taxon>
        <taxon>Paenibacillaceae</taxon>
        <taxon>Paenibacillus</taxon>
    </lineage>
</organism>
<evidence type="ECO:0000313" key="2">
    <source>
        <dbReference type="EMBL" id="SYX81759.1"/>
    </source>
</evidence>
<gene>
    <name evidence="2" type="ORF">PBLR_10178</name>
</gene>
<dbReference type="EMBL" id="LS992241">
    <property type="protein sequence ID" value="SYX81759.1"/>
    <property type="molecule type" value="Genomic_DNA"/>
</dbReference>
<feature type="domain" description="Aminoglycoside phosphotransferase" evidence="1">
    <location>
        <begin position="38"/>
        <end position="242"/>
    </location>
</feature>
<dbReference type="RefSeq" id="WP_232055449.1">
    <property type="nucleotide sequence ID" value="NZ_LS992241.1"/>
</dbReference>
<protein>
    <submittedName>
        <fullName evidence="2">Aminoglycoside phosphotransferase</fullName>
    </submittedName>
</protein>
<keyword evidence="2" id="KW-0808">Transferase</keyword>
<dbReference type="Gene3D" id="3.30.200.20">
    <property type="entry name" value="Phosphorylase Kinase, domain 1"/>
    <property type="match status" value="1"/>
</dbReference>
<accession>A0A383R5X2</accession>
<dbReference type="Pfam" id="PF01636">
    <property type="entry name" value="APH"/>
    <property type="match status" value="1"/>
</dbReference>
<dbReference type="Gene3D" id="3.90.1200.10">
    <property type="match status" value="1"/>
</dbReference>
<dbReference type="InterPro" id="IPR002575">
    <property type="entry name" value="Aminoglycoside_PTrfase"/>
</dbReference>
<reference evidence="3" key="1">
    <citation type="submission" date="2018-08" db="EMBL/GenBank/DDBJ databases">
        <authorList>
            <person name="Chevrot R."/>
        </authorList>
    </citation>
    <scope>NUCLEOTIDE SEQUENCE [LARGE SCALE GENOMIC DNA]</scope>
</reference>
<evidence type="ECO:0000259" key="1">
    <source>
        <dbReference type="Pfam" id="PF01636"/>
    </source>
</evidence>
<evidence type="ECO:0000313" key="3">
    <source>
        <dbReference type="Proteomes" id="UP000304148"/>
    </source>
</evidence>
<dbReference type="SUPFAM" id="SSF56112">
    <property type="entry name" value="Protein kinase-like (PK-like)"/>
    <property type="match status" value="1"/>
</dbReference>
<name>A0A383R5X2_PAEAL</name>
<dbReference type="AlphaFoldDB" id="A0A383R5X2"/>
<dbReference type="GO" id="GO:0016740">
    <property type="term" value="F:transferase activity"/>
    <property type="evidence" value="ECO:0007669"/>
    <property type="project" value="UniProtKB-KW"/>
</dbReference>
<dbReference type="InterPro" id="IPR011009">
    <property type="entry name" value="Kinase-like_dom_sf"/>
</dbReference>
<sequence>MMEHEHKHKQHEHDLAAIEWQDKHDHLDRILQQAGTITITPLMQGMEAETVKVVTDTDSYVLKIWSRHSKPDIRLQYQALKLLHSQGVSVSEPIGWGINANGDCVLLTTFDGEPLRDGNDQTMEGIANLLDRVHRISPEEFHTQIQLPRHDISEYFFPGMQEHSDLHPLLEQLVELAAPKHERIIHGDYHLGNLVEKAGQLTVIDWTNVQLGDARYDFAWSLTLQQIYIPEHFAEVFRNTYLAINDIPQEELDLFQALACLRWILLYRNGGIPMGPDTLDRVQRLLTSNPHLHGITC</sequence>
<proteinExistence type="predicted"/>